<sequence length="72" mass="8730">INDYPYPKNEPHILYAVYYVILKLWNHNHDNLLYRSSLMIFRTVMLKVGQYVNLCDKWLESLGFRLPWCPGR</sequence>
<reference evidence="1" key="2">
    <citation type="submission" date="2023-05" db="EMBL/GenBank/DDBJ databases">
        <authorList>
            <person name="Fouks B."/>
        </authorList>
    </citation>
    <scope>NUCLEOTIDE SEQUENCE</scope>
    <source>
        <strain evidence="1">Stay&amp;Tobe</strain>
        <tissue evidence="1">Testes</tissue>
    </source>
</reference>
<comment type="caution">
    <text evidence="1">The sequence shown here is derived from an EMBL/GenBank/DDBJ whole genome shotgun (WGS) entry which is preliminary data.</text>
</comment>
<evidence type="ECO:0000313" key="1">
    <source>
        <dbReference type="EMBL" id="KAJ9580981.1"/>
    </source>
</evidence>
<reference evidence="1" key="1">
    <citation type="journal article" date="2023" name="IScience">
        <title>Live-bearing cockroach genome reveals convergent evolutionary mechanisms linked to viviparity in insects and beyond.</title>
        <authorList>
            <person name="Fouks B."/>
            <person name="Harrison M.C."/>
            <person name="Mikhailova A.A."/>
            <person name="Marchal E."/>
            <person name="English S."/>
            <person name="Carruthers M."/>
            <person name="Jennings E.C."/>
            <person name="Chiamaka E.L."/>
            <person name="Frigard R.A."/>
            <person name="Pippel M."/>
            <person name="Attardo G.M."/>
            <person name="Benoit J.B."/>
            <person name="Bornberg-Bauer E."/>
            <person name="Tobe S.S."/>
        </authorList>
    </citation>
    <scope>NUCLEOTIDE SEQUENCE</scope>
    <source>
        <strain evidence="1">Stay&amp;Tobe</strain>
    </source>
</reference>
<dbReference type="Proteomes" id="UP001233999">
    <property type="component" value="Unassembled WGS sequence"/>
</dbReference>
<organism evidence="1 2">
    <name type="scientific">Diploptera punctata</name>
    <name type="common">Pacific beetle cockroach</name>
    <dbReference type="NCBI Taxonomy" id="6984"/>
    <lineage>
        <taxon>Eukaryota</taxon>
        <taxon>Metazoa</taxon>
        <taxon>Ecdysozoa</taxon>
        <taxon>Arthropoda</taxon>
        <taxon>Hexapoda</taxon>
        <taxon>Insecta</taxon>
        <taxon>Pterygota</taxon>
        <taxon>Neoptera</taxon>
        <taxon>Polyneoptera</taxon>
        <taxon>Dictyoptera</taxon>
        <taxon>Blattodea</taxon>
        <taxon>Blaberoidea</taxon>
        <taxon>Blaberidae</taxon>
        <taxon>Diplopterinae</taxon>
        <taxon>Diploptera</taxon>
    </lineage>
</organism>
<keyword evidence="2" id="KW-1185">Reference proteome</keyword>
<evidence type="ECO:0000313" key="2">
    <source>
        <dbReference type="Proteomes" id="UP001233999"/>
    </source>
</evidence>
<protein>
    <submittedName>
        <fullName evidence="1">Uncharacterized protein</fullName>
    </submittedName>
</protein>
<proteinExistence type="predicted"/>
<dbReference type="EMBL" id="JASPKZ010008070">
    <property type="protein sequence ID" value="KAJ9580981.1"/>
    <property type="molecule type" value="Genomic_DNA"/>
</dbReference>
<name>A0AAD7ZIE2_DIPPU</name>
<dbReference type="AlphaFoldDB" id="A0AAD7ZIE2"/>
<accession>A0AAD7ZIE2</accession>
<feature type="non-terminal residue" evidence="1">
    <location>
        <position position="72"/>
    </location>
</feature>
<gene>
    <name evidence="1" type="ORF">L9F63_023842</name>
</gene>
<feature type="non-terminal residue" evidence="1">
    <location>
        <position position="1"/>
    </location>
</feature>